<dbReference type="InterPro" id="IPR045028">
    <property type="entry name" value="DinG/Rad3-like"/>
</dbReference>
<proteinExistence type="inferred from homology"/>
<protein>
    <submittedName>
        <fullName evidence="6">ATP-dependent DNA helicase</fullName>
    </submittedName>
</protein>
<dbReference type="InterPro" id="IPR006555">
    <property type="entry name" value="ATP-dep_Helicase_C"/>
</dbReference>
<evidence type="ECO:0000259" key="5">
    <source>
        <dbReference type="PROSITE" id="PS51193"/>
    </source>
</evidence>
<evidence type="ECO:0000256" key="3">
    <source>
        <dbReference type="ARBA" id="ARBA00022840"/>
    </source>
</evidence>
<feature type="domain" description="Helicase ATP-binding" evidence="5">
    <location>
        <begin position="53"/>
        <end position="331"/>
    </location>
</feature>
<evidence type="ECO:0000256" key="1">
    <source>
        <dbReference type="ARBA" id="ARBA00022741"/>
    </source>
</evidence>
<keyword evidence="3" id="KW-0067">ATP-binding</keyword>
<evidence type="ECO:0000256" key="4">
    <source>
        <dbReference type="ARBA" id="ARBA00038058"/>
    </source>
</evidence>
<dbReference type="InterPro" id="IPR027417">
    <property type="entry name" value="P-loop_NTPase"/>
</dbReference>
<dbReference type="EMBL" id="JAOQJF010000023">
    <property type="protein sequence ID" value="MCU6800531.1"/>
    <property type="molecule type" value="Genomic_DNA"/>
</dbReference>
<evidence type="ECO:0000313" key="6">
    <source>
        <dbReference type="EMBL" id="MCU6800531.1"/>
    </source>
</evidence>
<accession>A0ABT2V2M7</accession>
<sequence length="678" mass="75122">MRPRPGACPHCSRTHRGGECEYDGNTKKDKRTEVSMKKYTHEKAHEEIDYIFKTLLPQRGMAERPEQIRLCHSILDAMLDGSIALCDAGTGIGKTFAYLTAGILHGKCRAAEGKPQRPILISTSSIALQSAIQKEYLPLLSSVLLSEGLISAPIEAVIRKGKAHYACDARLERRVRQVEGSHKNPAARQALHTAWHVLDLDQLSGMSSYDRGRICVPKRCNCRRKDCRYRCFLDACQSGQYTVQICNHNLLLADLIHRSQKKKPLLPDSAAIIIDEAHKLPETARQMFGVTLNAQDFAELIRSLHVERYVLAAELLSEAVEPLAEKLSLPVEEGAGFDAYQMFLERPHQVLTVICRQLEGLLTRETWRLLSAVASTVSLFYLGNPEMIFYAADDDHGGAMLCGTVSELAAQLQATLWRQEQPIVLTSGTLAVGKDFSRFRTAAGLTGERPVTETVCPSPFDYQHNCLLYLPPDPIPLDAADYYDRLAAQIRQLAAASHGHALVLFTSYFAMSAVKERLQAAALPFPVFTMGKRPALTLAAFRAAPGSILLATGAAWEGLDFAGDGVSMLIIPCLPFAYPDAVKEKEREDYPNLREFLRSVVVPEMQIKLRQGFGRAIRTETDTCVVAVLDPRAARGRRYFQSMAEALPGMPVTGSLRAVEHFYRAHKDAGYFRLPNAG</sequence>
<evidence type="ECO:0000256" key="2">
    <source>
        <dbReference type="ARBA" id="ARBA00022801"/>
    </source>
</evidence>
<dbReference type="Proteomes" id="UP001652395">
    <property type="component" value="Unassembled WGS sequence"/>
</dbReference>
<keyword evidence="7" id="KW-1185">Reference proteome</keyword>
<dbReference type="PANTHER" id="PTHR11472">
    <property type="entry name" value="DNA REPAIR DEAD HELICASE RAD3/XP-D SUBFAMILY MEMBER"/>
    <property type="match status" value="1"/>
</dbReference>
<dbReference type="SMART" id="SM00491">
    <property type="entry name" value="HELICc2"/>
    <property type="match status" value="1"/>
</dbReference>
<keyword evidence="1" id="KW-0547">Nucleotide-binding</keyword>
<name>A0ABT2V2M7_9FIRM</name>
<comment type="similarity">
    <text evidence="4">Belongs to the helicase family. DinG subfamily.</text>
</comment>
<dbReference type="PROSITE" id="PS51193">
    <property type="entry name" value="HELICASE_ATP_BIND_2"/>
    <property type="match status" value="1"/>
</dbReference>
<dbReference type="GO" id="GO:0004386">
    <property type="term" value="F:helicase activity"/>
    <property type="evidence" value="ECO:0007669"/>
    <property type="project" value="UniProtKB-KW"/>
</dbReference>
<keyword evidence="6" id="KW-0347">Helicase</keyword>
<keyword evidence="2" id="KW-0378">Hydrolase</keyword>
<dbReference type="RefSeq" id="WP_262563104.1">
    <property type="nucleotide sequence ID" value="NZ_JAOQJF010000023.1"/>
</dbReference>
<dbReference type="InterPro" id="IPR014013">
    <property type="entry name" value="Helic_SF1/SF2_ATP-bd_DinG/Rad3"/>
</dbReference>
<gene>
    <name evidence="6" type="ORF">OCV69_11420</name>
</gene>
<organism evidence="6 7">
    <name type="scientific">Alitiscatomonas aceti</name>
    <dbReference type="NCBI Taxonomy" id="2981724"/>
    <lineage>
        <taxon>Bacteria</taxon>
        <taxon>Bacillati</taxon>
        <taxon>Bacillota</taxon>
        <taxon>Clostridia</taxon>
        <taxon>Lachnospirales</taxon>
        <taxon>Lachnospiraceae</taxon>
        <taxon>Alitiscatomonas</taxon>
    </lineage>
</organism>
<reference evidence="6 7" key="1">
    <citation type="journal article" date="2021" name="ISME Commun">
        <title>Automated analysis of genomic sequences facilitates high-throughput and comprehensive description of bacteria.</title>
        <authorList>
            <person name="Hitch T.C.A."/>
        </authorList>
    </citation>
    <scope>NUCLEOTIDE SEQUENCE [LARGE SCALE GENOMIC DNA]</scope>
    <source>
        <strain evidence="7">f_CCE</strain>
    </source>
</reference>
<dbReference type="Gene3D" id="3.40.50.300">
    <property type="entry name" value="P-loop containing nucleotide triphosphate hydrolases"/>
    <property type="match status" value="2"/>
</dbReference>
<dbReference type="PANTHER" id="PTHR11472:SF34">
    <property type="entry name" value="REGULATOR OF TELOMERE ELONGATION HELICASE 1"/>
    <property type="match status" value="1"/>
</dbReference>
<evidence type="ECO:0000313" key="7">
    <source>
        <dbReference type="Proteomes" id="UP001652395"/>
    </source>
</evidence>
<comment type="caution">
    <text evidence="6">The sequence shown here is derived from an EMBL/GenBank/DDBJ whole genome shotgun (WGS) entry which is preliminary data.</text>
</comment>
<dbReference type="Pfam" id="PF13307">
    <property type="entry name" value="Helicase_C_2"/>
    <property type="match status" value="1"/>
</dbReference>
<dbReference type="SUPFAM" id="SSF52540">
    <property type="entry name" value="P-loop containing nucleoside triphosphate hydrolases"/>
    <property type="match status" value="1"/>
</dbReference>